<sequence>MIGVSIPNIVDVLNVDRQFWLDAANQTVRSYCGWHISPVIVQEFEMDGDGSKTLMLPTMKLGQVIACTSDGVDVLSLIRKSNKGMLELSRGRWSCELGGIVLTVSHGYEIVPADVAGIIAGLASRAGSSPAGIVSQTVGPASVRYGTVGGVAAGIPLLQSEKDSLDPYRVR</sequence>
<dbReference type="AlphaFoldDB" id="A0A3A5MML1"/>
<protein>
    <submittedName>
        <fullName evidence="1">Uncharacterized protein</fullName>
    </submittedName>
</protein>
<reference evidence="1 2" key="1">
    <citation type="submission" date="2018-09" db="EMBL/GenBank/DDBJ databases">
        <title>Novel species of Cryobacterium.</title>
        <authorList>
            <person name="Liu Q."/>
            <person name="Xin Y.-H."/>
        </authorList>
    </citation>
    <scope>NUCLEOTIDE SEQUENCE [LARGE SCALE GENOMIC DNA]</scope>
    <source>
        <strain evidence="1 2">Hh39</strain>
    </source>
</reference>
<dbReference type="EMBL" id="QZVS01000085">
    <property type="protein sequence ID" value="RJT88123.1"/>
    <property type="molecule type" value="Genomic_DNA"/>
</dbReference>
<keyword evidence="2" id="KW-1185">Reference proteome</keyword>
<dbReference type="Proteomes" id="UP000272015">
    <property type="component" value="Unassembled WGS sequence"/>
</dbReference>
<evidence type="ECO:0000313" key="1">
    <source>
        <dbReference type="EMBL" id="RJT88123.1"/>
    </source>
</evidence>
<accession>A0A3A5MML1</accession>
<name>A0A3A5MML1_9MICO</name>
<gene>
    <name evidence="1" type="ORF">D6T64_12100</name>
</gene>
<comment type="caution">
    <text evidence="1">The sequence shown here is derived from an EMBL/GenBank/DDBJ whole genome shotgun (WGS) entry which is preliminary data.</text>
</comment>
<proteinExistence type="predicted"/>
<organism evidence="1 2">
    <name type="scientific">Cryobacterium melibiosiphilum</name>
    <dbReference type="NCBI Taxonomy" id="995039"/>
    <lineage>
        <taxon>Bacteria</taxon>
        <taxon>Bacillati</taxon>
        <taxon>Actinomycetota</taxon>
        <taxon>Actinomycetes</taxon>
        <taxon>Micrococcales</taxon>
        <taxon>Microbacteriaceae</taxon>
        <taxon>Cryobacterium</taxon>
    </lineage>
</organism>
<evidence type="ECO:0000313" key="2">
    <source>
        <dbReference type="Proteomes" id="UP000272015"/>
    </source>
</evidence>